<evidence type="ECO:0000313" key="2">
    <source>
        <dbReference type="Proteomes" id="UP000003163"/>
    </source>
</evidence>
<protein>
    <submittedName>
        <fullName evidence="1">Uncharacterized protein</fullName>
    </submittedName>
</protein>
<accession>J8ZW85</accession>
<proteinExistence type="predicted"/>
<dbReference type="InParanoid" id="J8ZW85"/>
<reference evidence="1 2" key="1">
    <citation type="submission" date="2011-08" db="EMBL/GenBank/DDBJ databases">
        <authorList>
            <person name="Liu Z.J."/>
            <person name="Shi F.L."/>
            <person name="Lu J.Q."/>
            <person name="Li M."/>
            <person name="Wang Z.L."/>
        </authorList>
    </citation>
    <scope>NUCLEOTIDE SEQUENCE [LARGE SCALE GENOMIC DNA]</scope>
    <source>
        <strain evidence="1 2">USNM 41457</strain>
    </source>
</reference>
<reference evidence="2" key="2">
    <citation type="submission" date="2015-07" db="EMBL/GenBank/DDBJ databases">
        <title>Contrasting host-pathogen interactions and genome evolution in two generalist and specialist microsporidian pathogens of mosquitoes.</title>
        <authorList>
            <consortium name="The Broad Institute Genomics Platform"/>
            <consortium name="The Broad Institute Genome Sequencing Center for Infectious Disease"/>
            <person name="Cuomo C.A."/>
            <person name="Sanscrainte N.D."/>
            <person name="Goldberg J.M."/>
            <person name="Heiman D."/>
            <person name="Young S."/>
            <person name="Zeng Q."/>
            <person name="Becnel J.J."/>
            <person name="Birren B.W."/>
        </authorList>
    </citation>
    <scope>NUCLEOTIDE SEQUENCE [LARGE SCALE GENOMIC DNA]</scope>
    <source>
        <strain evidence="2">USNM 41457</strain>
    </source>
</reference>
<organism evidence="1 2">
    <name type="scientific">Edhazardia aedis (strain USNM 41457)</name>
    <name type="common">Microsporidian parasite</name>
    <dbReference type="NCBI Taxonomy" id="1003232"/>
    <lineage>
        <taxon>Eukaryota</taxon>
        <taxon>Fungi</taxon>
        <taxon>Fungi incertae sedis</taxon>
        <taxon>Microsporidia</taxon>
        <taxon>Edhazardia</taxon>
    </lineage>
</organism>
<evidence type="ECO:0000313" key="1">
    <source>
        <dbReference type="EMBL" id="EJW03953.1"/>
    </source>
</evidence>
<dbReference type="HOGENOM" id="CLU_930738_0_0_1"/>
<name>J8ZW85_EDHAE</name>
<dbReference type="Proteomes" id="UP000003163">
    <property type="component" value="Unassembled WGS sequence"/>
</dbReference>
<gene>
    <name evidence="1" type="ORF">EDEG_01762</name>
</gene>
<dbReference type="AlphaFoldDB" id="J8ZW85"/>
<dbReference type="VEuPathDB" id="MicrosporidiaDB:EDEG_01762"/>
<keyword evidence="2" id="KW-1185">Reference proteome</keyword>
<dbReference type="EMBL" id="AFBI03000027">
    <property type="protein sequence ID" value="EJW03953.1"/>
    <property type="molecule type" value="Genomic_DNA"/>
</dbReference>
<sequence>MKKSQFLFFIKNKNLMVFLYTVLDINCNTSPITNITKEEGVDPRNLLQQSENKLPNEITKNTLKSILRINQTVKSIKEEVNYVVNNSNTIGKKVTFNLIPETYIIHHEEKKYERADKGSLVAIKKDIQQKEDEKNNRFEQYPFNGILPKNTCAFKCRETPKSYQCLYEKNFLCSCSDYQCKSCSNCKNHNDTVFNRDNFSSNADYYDGLVEYMLTLNSIIIDDIKNLSKSEAKTNSSLNTNKSNTSSNDKIYLINQIAPAKKNIKFKTDIKKKIEKKDDFAHLDVIVASLFDYSKKIAK</sequence>
<comment type="caution">
    <text evidence="1">The sequence shown here is derived from an EMBL/GenBank/DDBJ whole genome shotgun (WGS) entry which is preliminary data.</text>
</comment>